<keyword evidence="5" id="KW-1185">Reference proteome</keyword>
<dbReference type="EMBL" id="CM035431">
    <property type="protein sequence ID" value="KAH7296976.1"/>
    <property type="molecule type" value="Genomic_DNA"/>
</dbReference>
<evidence type="ECO:0000313" key="5">
    <source>
        <dbReference type="Proteomes" id="UP000825935"/>
    </source>
</evidence>
<dbReference type="SUPFAM" id="SSF81383">
    <property type="entry name" value="F-box domain"/>
    <property type="match status" value="1"/>
</dbReference>
<dbReference type="SMART" id="SM00256">
    <property type="entry name" value="FBOX"/>
    <property type="match status" value="1"/>
</dbReference>
<dbReference type="Pfam" id="PF01344">
    <property type="entry name" value="Kelch_1"/>
    <property type="match status" value="2"/>
</dbReference>
<dbReference type="InterPro" id="IPR036047">
    <property type="entry name" value="F-box-like_dom_sf"/>
</dbReference>
<evidence type="ECO:0000259" key="3">
    <source>
        <dbReference type="PROSITE" id="PS50181"/>
    </source>
</evidence>
<organism evidence="4 5">
    <name type="scientific">Ceratopteris richardii</name>
    <name type="common">Triangle waterfern</name>
    <dbReference type="NCBI Taxonomy" id="49495"/>
    <lineage>
        <taxon>Eukaryota</taxon>
        <taxon>Viridiplantae</taxon>
        <taxon>Streptophyta</taxon>
        <taxon>Embryophyta</taxon>
        <taxon>Tracheophyta</taxon>
        <taxon>Polypodiopsida</taxon>
        <taxon>Polypodiidae</taxon>
        <taxon>Polypodiales</taxon>
        <taxon>Pteridineae</taxon>
        <taxon>Pteridaceae</taxon>
        <taxon>Parkerioideae</taxon>
        <taxon>Ceratopteris</taxon>
    </lineage>
</organism>
<name>A0A8T2RKR1_CERRI</name>
<evidence type="ECO:0000256" key="2">
    <source>
        <dbReference type="ARBA" id="ARBA00022737"/>
    </source>
</evidence>
<dbReference type="InterPro" id="IPR006652">
    <property type="entry name" value="Kelch_1"/>
</dbReference>
<sequence>MVLPFECCTQLEAMETTLSTSDAAFVKRSSLNSKSNNSKREGSRRAFRRLMKACWAHSHPNACTFRPIDNGLLHLLPDDVLFECLVRLPRASLQNAMLVCQKWRSIVQAPDFYEHRHRIGVLEPLLFVFGGSGSVLSSAIYCTRIGKWLCASLFSPQVVPGKEWLADHHNLDHAHSLLHTQPVVLNHRIFIVGAIPSHNSEIWGPDSTIMYDSWTKTLSRRAPMLLPRRKFACCSIGSRILVAGGSNRCGLSRDALMEAEEYITEENVWKPLPNMPHRRYGCLGVAVGGIFYVIGGLKSSSVIGLCMQPYTYINSMDSFDSKTNTWQKTKPLRTGGCVIACTVVDSCIYMLSSHAVELSFWKYDTQQDTWTRVRAPPIPSPLRLDNRLKFSCVSVDTSVYIIQVTGSIDDLLRRSGRHTRGLKEGLMLIYDTVKQEWSRAPDLPSNIKNGAACAVAYC</sequence>
<dbReference type="InterPro" id="IPR001810">
    <property type="entry name" value="F-box_dom"/>
</dbReference>
<protein>
    <recommendedName>
        <fullName evidence="3">F-box domain-containing protein</fullName>
    </recommendedName>
</protein>
<dbReference type="Gene3D" id="2.120.10.80">
    <property type="entry name" value="Kelch-type beta propeller"/>
    <property type="match status" value="1"/>
</dbReference>
<evidence type="ECO:0000256" key="1">
    <source>
        <dbReference type="ARBA" id="ARBA00022441"/>
    </source>
</evidence>
<proteinExistence type="predicted"/>
<feature type="domain" description="F-box" evidence="3">
    <location>
        <begin position="70"/>
        <end position="116"/>
    </location>
</feature>
<dbReference type="SMART" id="SM00612">
    <property type="entry name" value="Kelch"/>
    <property type="match status" value="3"/>
</dbReference>
<dbReference type="Gene3D" id="1.20.1280.50">
    <property type="match status" value="1"/>
</dbReference>
<dbReference type="Pfam" id="PF00646">
    <property type="entry name" value="F-box"/>
    <property type="match status" value="1"/>
</dbReference>
<accession>A0A8T2RKR1</accession>
<dbReference type="InterPro" id="IPR015915">
    <property type="entry name" value="Kelch-typ_b-propeller"/>
</dbReference>
<keyword evidence="1" id="KW-0880">Kelch repeat</keyword>
<keyword evidence="2" id="KW-0677">Repeat</keyword>
<dbReference type="Proteomes" id="UP000825935">
    <property type="component" value="Chromosome 26"/>
</dbReference>
<dbReference type="CDD" id="cd22152">
    <property type="entry name" value="F-box_AtAFR-like"/>
    <property type="match status" value="1"/>
</dbReference>
<dbReference type="PANTHER" id="PTHR46344">
    <property type="entry name" value="OS02G0202900 PROTEIN"/>
    <property type="match status" value="1"/>
</dbReference>
<dbReference type="PANTHER" id="PTHR46344:SF16">
    <property type="entry name" value="KELCH MOTIF FAMILY PROTEIN, EXPRESSED"/>
    <property type="match status" value="1"/>
</dbReference>
<dbReference type="OrthoDB" id="45365at2759"/>
<dbReference type="SUPFAM" id="SSF117281">
    <property type="entry name" value="Kelch motif"/>
    <property type="match status" value="1"/>
</dbReference>
<comment type="caution">
    <text evidence="4">The sequence shown here is derived from an EMBL/GenBank/DDBJ whole genome shotgun (WGS) entry which is preliminary data.</text>
</comment>
<dbReference type="AlphaFoldDB" id="A0A8T2RKR1"/>
<dbReference type="OMA" id="RRAPMIC"/>
<dbReference type="PROSITE" id="PS50181">
    <property type="entry name" value="FBOX"/>
    <property type="match status" value="1"/>
</dbReference>
<evidence type="ECO:0000313" key="4">
    <source>
        <dbReference type="EMBL" id="KAH7296976.1"/>
    </source>
</evidence>
<gene>
    <name evidence="4" type="ORF">KP509_26G047100</name>
</gene>
<reference evidence="4" key="1">
    <citation type="submission" date="2021-08" db="EMBL/GenBank/DDBJ databases">
        <title>WGS assembly of Ceratopteris richardii.</title>
        <authorList>
            <person name="Marchant D.B."/>
            <person name="Chen G."/>
            <person name="Jenkins J."/>
            <person name="Shu S."/>
            <person name="Leebens-Mack J."/>
            <person name="Grimwood J."/>
            <person name="Schmutz J."/>
            <person name="Soltis P."/>
            <person name="Soltis D."/>
            <person name="Chen Z.-H."/>
        </authorList>
    </citation>
    <scope>NUCLEOTIDE SEQUENCE</scope>
    <source>
        <strain evidence="4">Whitten #5841</strain>
        <tissue evidence="4">Leaf</tissue>
    </source>
</reference>